<dbReference type="Proteomes" id="UP000274212">
    <property type="component" value="Unassembled WGS sequence"/>
</dbReference>
<evidence type="ECO:0000313" key="3">
    <source>
        <dbReference type="Proteomes" id="UP000274212"/>
    </source>
</evidence>
<feature type="compositionally biased region" description="Basic and acidic residues" evidence="1">
    <location>
        <begin position="105"/>
        <end position="114"/>
    </location>
</feature>
<reference evidence="2 3" key="1">
    <citation type="submission" date="2018-08" db="EMBL/GenBank/DDBJ databases">
        <title>Recombination of ecologically and evolutionarily significant loci maintains genetic cohesion in the Pseudomonas syringae species complex.</title>
        <authorList>
            <person name="Dillon M."/>
            <person name="Thakur S."/>
            <person name="Almeida R.N.D."/>
            <person name="Weir B.S."/>
            <person name="Guttman D.S."/>
        </authorList>
    </citation>
    <scope>NUCLEOTIDE SEQUENCE [LARGE SCALE GENOMIC DNA]</scope>
    <source>
        <strain evidence="2 3">ICMP 9829</strain>
    </source>
</reference>
<comment type="caution">
    <text evidence="2">The sequence shown here is derived from an EMBL/GenBank/DDBJ whole genome shotgun (WGS) entry which is preliminary data.</text>
</comment>
<proteinExistence type="predicted"/>
<feature type="region of interest" description="Disordered" evidence="1">
    <location>
        <begin position="103"/>
        <end position="133"/>
    </location>
</feature>
<dbReference type="EMBL" id="RBTT01000467">
    <property type="protein sequence ID" value="RMU00905.1"/>
    <property type="molecule type" value="Genomic_DNA"/>
</dbReference>
<accession>A0A3M5QVW4</accession>
<evidence type="ECO:0000256" key="1">
    <source>
        <dbReference type="SAM" id="MobiDB-lite"/>
    </source>
</evidence>
<name>A0A3M5QVW4_9PSED</name>
<sequence length="133" mass="14416">MRCLRSAHVQLIRIFKLFLNLYQNLPAQDNGNAFKRAGQPPETGACGSLQTDQSAGDAHGQARTFIDRFFVVGDCGGFAGDYFAVLRGTVGWLINGDSRLALQPEHAEGQPERKKPPKGGFSVSEALDIAPEI</sequence>
<organism evidence="2 3">
    <name type="scientific">Pseudomonas syringae pv. coriandricola</name>
    <dbReference type="NCBI Taxonomy" id="264453"/>
    <lineage>
        <taxon>Bacteria</taxon>
        <taxon>Pseudomonadati</taxon>
        <taxon>Pseudomonadota</taxon>
        <taxon>Gammaproteobacteria</taxon>
        <taxon>Pseudomonadales</taxon>
        <taxon>Pseudomonadaceae</taxon>
        <taxon>Pseudomonas</taxon>
    </lineage>
</organism>
<protein>
    <submittedName>
        <fullName evidence="2">Uncharacterized protein</fullName>
    </submittedName>
</protein>
<evidence type="ECO:0000313" key="2">
    <source>
        <dbReference type="EMBL" id="RMU00905.1"/>
    </source>
</evidence>
<dbReference type="AlphaFoldDB" id="A0A3M5QVW4"/>
<gene>
    <name evidence="2" type="ORF">ALP36_102871</name>
</gene>